<dbReference type="EMBL" id="BART01027706">
    <property type="protein sequence ID" value="GAG96331.1"/>
    <property type="molecule type" value="Genomic_DNA"/>
</dbReference>
<name>X1DIU1_9ZZZZ</name>
<protein>
    <submittedName>
        <fullName evidence="1">Uncharacterized protein</fullName>
    </submittedName>
</protein>
<proteinExistence type="predicted"/>
<comment type="caution">
    <text evidence="1">The sequence shown here is derived from an EMBL/GenBank/DDBJ whole genome shotgun (WGS) entry which is preliminary data.</text>
</comment>
<feature type="non-terminal residue" evidence="1">
    <location>
        <position position="1"/>
    </location>
</feature>
<sequence>GVNWSITLGGGLILLGRETTGIIDSLPVGEKVTVSSNLILGIGKTVITATAECTEGSSDTKTKDAFVLLFLIL</sequence>
<reference evidence="1" key="1">
    <citation type="journal article" date="2014" name="Front. Microbiol.">
        <title>High frequency of phylogenetically diverse reductive dehalogenase-homologous genes in deep subseafloor sedimentary metagenomes.</title>
        <authorList>
            <person name="Kawai M."/>
            <person name="Futagami T."/>
            <person name="Toyoda A."/>
            <person name="Takaki Y."/>
            <person name="Nishi S."/>
            <person name="Hori S."/>
            <person name="Arai W."/>
            <person name="Tsubouchi T."/>
            <person name="Morono Y."/>
            <person name="Uchiyama I."/>
            <person name="Ito T."/>
            <person name="Fujiyama A."/>
            <person name="Inagaki F."/>
            <person name="Takami H."/>
        </authorList>
    </citation>
    <scope>NUCLEOTIDE SEQUENCE</scope>
    <source>
        <strain evidence="1">Expedition CK06-06</strain>
    </source>
</reference>
<evidence type="ECO:0000313" key="1">
    <source>
        <dbReference type="EMBL" id="GAG96331.1"/>
    </source>
</evidence>
<accession>X1DIU1</accession>
<dbReference type="AlphaFoldDB" id="X1DIU1"/>
<gene>
    <name evidence="1" type="ORF">S01H4_49058</name>
</gene>
<organism evidence="1">
    <name type="scientific">marine sediment metagenome</name>
    <dbReference type="NCBI Taxonomy" id="412755"/>
    <lineage>
        <taxon>unclassified sequences</taxon>
        <taxon>metagenomes</taxon>
        <taxon>ecological metagenomes</taxon>
    </lineage>
</organism>